<gene>
    <name evidence="1" type="ORF">LUZ62_030354</name>
</gene>
<dbReference type="Proteomes" id="UP001140206">
    <property type="component" value="Chromosome 1"/>
</dbReference>
<reference evidence="1" key="1">
    <citation type="submission" date="2022-08" db="EMBL/GenBank/DDBJ databases">
        <authorList>
            <person name="Marques A."/>
        </authorList>
    </citation>
    <scope>NUCLEOTIDE SEQUENCE</scope>
    <source>
        <strain evidence="1">RhyPub2mFocal</strain>
        <tissue evidence="1">Leaves</tissue>
    </source>
</reference>
<accession>A0AAV8HSC4</accession>
<keyword evidence="2" id="KW-1185">Reference proteome</keyword>
<dbReference type="EMBL" id="JAMFTS010000001">
    <property type="protein sequence ID" value="KAJ4817788.1"/>
    <property type="molecule type" value="Genomic_DNA"/>
</dbReference>
<organism evidence="1 2">
    <name type="scientific">Rhynchospora pubera</name>
    <dbReference type="NCBI Taxonomy" id="906938"/>
    <lineage>
        <taxon>Eukaryota</taxon>
        <taxon>Viridiplantae</taxon>
        <taxon>Streptophyta</taxon>
        <taxon>Embryophyta</taxon>
        <taxon>Tracheophyta</taxon>
        <taxon>Spermatophyta</taxon>
        <taxon>Magnoliopsida</taxon>
        <taxon>Liliopsida</taxon>
        <taxon>Poales</taxon>
        <taxon>Cyperaceae</taxon>
        <taxon>Cyperoideae</taxon>
        <taxon>Rhynchosporeae</taxon>
        <taxon>Rhynchospora</taxon>
    </lineage>
</organism>
<proteinExistence type="predicted"/>
<name>A0AAV8HSC4_9POAL</name>
<dbReference type="PANTHER" id="PTHR34996">
    <property type="entry name" value="OS06G0327400 PROTEIN"/>
    <property type="match status" value="1"/>
</dbReference>
<dbReference type="AlphaFoldDB" id="A0AAV8HSC4"/>
<protein>
    <submittedName>
        <fullName evidence="1">Uncharacterized protein</fullName>
    </submittedName>
</protein>
<evidence type="ECO:0000313" key="2">
    <source>
        <dbReference type="Proteomes" id="UP001140206"/>
    </source>
</evidence>
<comment type="caution">
    <text evidence="1">The sequence shown here is derived from an EMBL/GenBank/DDBJ whole genome shotgun (WGS) entry which is preliminary data.</text>
</comment>
<dbReference type="PANTHER" id="PTHR34996:SF3">
    <property type="entry name" value="OS06G0327400 PROTEIN"/>
    <property type="match status" value="1"/>
</dbReference>
<evidence type="ECO:0000313" key="1">
    <source>
        <dbReference type="EMBL" id="KAJ4817788.1"/>
    </source>
</evidence>
<sequence length="123" mass="14216">MGLQNYSKAGRRSRRTRGFRLGSNRFSVHRLQKKILTIFGFISRCMQFLCICPKESNSRSCDVGSDSRRVLVPAGKEVVRMKSYMRSNSFYAEAIKDCLDFIKSNSVPLDSYIETSNRWSDRN</sequence>